<dbReference type="Proteomes" id="UP000198406">
    <property type="component" value="Unassembled WGS sequence"/>
</dbReference>
<comment type="caution">
    <text evidence="7">The sequence shown here is derived from an EMBL/GenBank/DDBJ whole genome shotgun (WGS) entry which is preliminary data.</text>
</comment>
<dbReference type="InterPro" id="IPR057308">
    <property type="entry name" value="CHCR_PEP5_VPS11"/>
</dbReference>
<comment type="subcellular location">
    <subcellularLocation>
        <location evidence="1">Endomembrane system</location>
        <topology evidence="1">Peripheral membrane protein</topology>
    </subcellularLocation>
</comment>
<dbReference type="GO" id="GO:0008270">
    <property type="term" value="F:zinc ion binding"/>
    <property type="evidence" value="ECO:0007669"/>
    <property type="project" value="UniProtKB-KW"/>
</dbReference>
<dbReference type="GO" id="GO:0006904">
    <property type="term" value="P:vesicle docking involved in exocytosis"/>
    <property type="evidence" value="ECO:0007669"/>
    <property type="project" value="TreeGrafter"/>
</dbReference>
<accession>A0A1Z5K9A9</accession>
<gene>
    <name evidence="7" type="ORF">FisN_24Lh099</name>
</gene>
<dbReference type="GO" id="GO:0030897">
    <property type="term" value="C:HOPS complex"/>
    <property type="evidence" value="ECO:0007669"/>
    <property type="project" value="TreeGrafter"/>
</dbReference>
<keyword evidence="4" id="KW-0862">Zinc</keyword>
<feature type="coiled-coil region" evidence="6">
    <location>
        <begin position="976"/>
        <end position="1010"/>
    </location>
</feature>
<dbReference type="Pfam" id="PF23356">
    <property type="entry name" value="TPR_PEP5_VPS11"/>
    <property type="match status" value="1"/>
</dbReference>
<dbReference type="AlphaFoldDB" id="A0A1Z5K9A9"/>
<evidence type="ECO:0000256" key="4">
    <source>
        <dbReference type="ARBA" id="ARBA00022833"/>
    </source>
</evidence>
<keyword evidence="3" id="KW-0863">Zinc-finger</keyword>
<dbReference type="GO" id="GO:0007033">
    <property type="term" value="P:vacuole organization"/>
    <property type="evidence" value="ECO:0007669"/>
    <property type="project" value="TreeGrafter"/>
</dbReference>
<dbReference type="GO" id="GO:0048284">
    <property type="term" value="P:organelle fusion"/>
    <property type="evidence" value="ECO:0007669"/>
    <property type="project" value="TreeGrafter"/>
</dbReference>
<dbReference type="PANTHER" id="PTHR23323">
    <property type="entry name" value="VACUOLAR PROTEIN SORTING-ASSOCIATED PROTEIN"/>
    <property type="match status" value="1"/>
</dbReference>
<reference evidence="7 8" key="1">
    <citation type="journal article" date="2015" name="Plant Cell">
        <title>Oil accumulation by the oleaginous diatom Fistulifera solaris as revealed by the genome and transcriptome.</title>
        <authorList>
            <person name="Tanaka T."/>
            <person name="Maeda Y."/>
            <person name="Veluchamy A."/>
            <person name="Tanaka M."/>
            <person name="Abida H."/>
            <person name="Marechal E."/>
            <person name="Bowler C."/>
            <person name="Muto M."/>
            <person name="Sunaga Y."/>
            <person name="Tanaka M."/>
            <person name="Yoshino T."/>
            <person name="Taniguchi T."/>
            <person name="Fukuda Y."/>
            <person name="Nemoto M."/>
            <person name="Matsumoto M."/>
            <person name="Wong P.S."/>
            <person name="Aburatani S."/>
            <person name="Fujibuchi W."/>
        </authorList>
    </citation>
    <scope>NUCLEOTIDE SEQUENCE [LARGE SCALE GENOMIC DNA]</scope>
    <source>
        <strain evidence="7 8">JPCC DA0580</strain>
    </source>
</reference>
<dbReference type="InParanoid" id="A0A1Z5K9A9"/>
<protein>
    <submittedName>
        <fullName evidence="7">Uncharacterized protein</fullName>
    </submittedName>
</protein>
<evidence type="ECO:0000313" key="7">
    <source>
        <dbReference type="EMBL" id="GAX22817.1"/>
    </source>
</evidence>
<evidence type="ECO:0000256" key="5">
    <source>
        <dbReference type="ARBA" id="ARBA00023136"/>
    </source>
</evidence>
<keyword evidence="2" id="KW-0479">Metal-binding</keyword>
<dbReference type="EMBL" id="BDSP01000191">
    <property type="protein sequence ID" value="GAX22817.1"/>
    <property type="molecule type" value="Genomic_DNA"/>
</dbReference>
<dbReference type="OrthoDB" id="26184at2759"/>
<dbReference type="GO" id="GO:0005768">
    <property type="term" value="C:endosome"/>
    <property type="evidence" value="ECO:0007669"/>
    <property type="project" value="TreeGrafter"/>
</dbReference>
<proteinExistence type="predicted"/>
<keyword evidence="6" id="KW-0175">Coiled coil</keyword>
<evidence type="ECO:0000256" key="3">
    <source>
        <dbReference type="ARBA" id="ARBA00022771"/>
    </source>
</evidence>
<name>A0A1Z5K9A9_FISSO</name>
<organism evidence="7 8">
    <name type="scientific">Fistulifera solaris</name>
    <name type="common">Oleaginous diatom</name>
    <dbReference type="NCBI Taxonomy" id="1519565"/>
    <lineage>
        <taxon>Eukaryota</taxon>
        <taxon>Sar</taxon>
        <taxon>Stramenopiles</taxon>
        <taxon>Ochrophyta</taxon>
        <taxon>Bacillariophyta</taxon>
        <taxon>Bacillariophyceae</taxon>
        <taxon>Bacillariophycidae</taxon>
        <taxon>Naviculales</taxon>
        <taxon>Naviculaceae</taxon>
        <taxon>Fistulifera</taxon>
    </lineage>
</organism>
<keyword evidence="8" id="KW-1185">Reference proteome</keyword>
<evidence type="ECO:0000256" key="1">
    <source>
        <dbReference type="ARBA" id="ARBA00004184"/>
    </source>
</evidence>
<evidence type="ECO:0000256" key="2">
    <source>
        <dbReference type="ARBA" id="ARBA00022723"/>
    </source>
</evidence>
<dbReference type="GO" id="GO:0007032">
    <property type="term" value="P:endosome organization"/>
    <property type="evidence" value="ECO:0007669"/>
    <property type="project" value="TreeGrafter"/>
</dbReference>
<sequence>MASSRWKRFAFFERNQLNMNAEVLEDLLPSISNVSGQKNPSSETDSGNDLVSLVATTASLTIDSKPPPRENTQESTDENAMAAMWASLTVCTSPEPPKDDEQETKSFTISRQNEAISDYGTRSKSFLDGLVLAFVTSAHTDLIHCIDITMRCNPPLASEMDVDSFDGWRGYFSPFLRTPPGPSRPPTLESYHLEEVPTENIVAISCCRGTSGHNPVMLACISKSNVTLWEDPHLHLSCRLPVKTPQPPIEPKVYSLQKEWNNVDGDCLSLDVIPSLLAVGTTGGAVIVYVIKPTGRLIRSYLRIPAPPAGDSAAIAVKLYAEGEQKACVFVAYRRNTDASSQASSGVCCYEFPFPNSSSSAMLSAPSARHDLDGRSVGSGSHTDSIISASGLQFMVARLDGLYSYSKTERIGVAPIDGLKQSLCLIPPAASAGREDSDRVGNGYALVSSTDSKSNRDSVDIYDADNKLVAFHLLLPPGHSVLRSAGITTKPTMSSDGTHRSGRSSAVVFTSGGSLVTFREKTTAEKIYLLVQKNLYSAAIVVAYADPSYEADNITNLYRQYAEHLYGKGDFGGAIDQYIHTIGSLETSHVLYRFLDAPKIAYVVRYLEQVRSRGLATPVHVELLRTCYLKLNDQAAADALGSTGSRLIDKSSLASIIAKIGTNPKEAIANVCSLEASQAAEILVIHGLSLARVLPRETAGVVISLCVGTYSPKSLANAALLESIDLKKMIDRKVDEAEQISKPYPIHLFAQAFIENPKILRLILAHCNRNKCPLTPSLRRTLLELSLAEWNQAKRSGDTEAEKLRHRDAIAALTDSHCRDIGDYDALVIVQQAGFEEGELLLYERLQMTPMLLERYANEGSEKSRRQMIAMCKADPEILADVLGHLVSMATQRFTSHPSGFHKDDGFEDEIMHDIMDDIEETLALARRQRVLPPVRITRILAGESSCQFSTQDKTRTTTKMSIPLSVALDYVGNILDESRREIQRLTSEVEEYNVLCNSMEQEIESLASDMRSPIDDGKHSPRMNIEDLYARVRADESETGKQSSTKPTEAFWREINQSEDSFDVIARYFGKGIIQ</sequence>
<evidence type="ECO:0000256" key="6">
    <source>
        <dbReference type="SAM" id="Coils"/>
    </source>
</evidence>
<keyword evidence="5" id="KW-0472">Membrane</keyword>
<evidence type="ECO:0000313" key="8">
    <source>
        <dbReference type="Proteomes" id="UP000198406"/>
    </source>
</evidence>
<dbReference type="GO" id="GO:0030674">
    <property type="term" value="F:protein-macromolecule adaptor activity"/>
    <property type="evidence" value="ECO:0007669"/>
    <property type="project" value="TreeGrafter"/>
</dbReference>
<dbReference type="PANTHER" id="PTHR23323:SF24">
    <property type="entry name" value="VACUOLAR PROTEIN SORTING-ASSOCIATED PROTEIN 11 HOMOLOG"/>
    <property type="match status" value="1"/>
</dbReference>